<protein>
    <submittedName>
        <fullName evidence="4">Zinc protease</fullName>
    </submittedName>
</protein>
<keyword evidence="4" id="KW-0645">Protease</keyword>
<dbReference type="InterPro" id="IPR011765">
    <property type="entry name" value="Pept_M16_N"/>
</dbReference>
<dbReference type="EMBL" id="FONX01000003">
    <property type="protein sequence ID" value="SFE58932.1"/>
    <property type="molecule type" value="Genomic_DNA"/>
</dbReference>
<dbReference type="Pfam" id="PF00675">
    <property type="entry name" value="Peptidase_M16"/>
    <property type="match status" value="1"/>
</dbReference>
<evidence type="ECO:0000256" key="1">
    <source>
        <dbReference type="SAM" id="SignalP"/>
    </source>
</evidence>
<accession>A0A1I2BS60</accession>
<dbReference type="Gene3D" id="3.30.830.10">
    <property type="entry name" value="Metalloenzyme, LuxS/M16 peptidase-like"/>
    <property type="match status" value="2"/>
</dbReference>
<evidence type="ECO:0000259" key="2">
    <source>
        <dbReference type="Pfam" id="PF00675"/>
    </source>
</evidence>
<dbReference type="Proteomes" id="UP000199119">
    <property type="component" value="Unassembled WGS sequence"/>
</dbReference>
<name>A0A1I2BS60_9BURK</name>
<dbReference type="SUPFAM" id="SSF63411">
    <property type="entry name" value="LuxS/MPP-like metallohydrolase"/>
    <property type="match status" value="2"/>
</dbReference>
<dbReference type="STRING" id="1177982.SAMN04489711_103168"/>
<dbReference type="GO" id="GO:0046872">
    <property type="term" value="F:metal ion binding"/>
    <property type="evidence" value="ECO:0007669"/>
    <property type="project" value="InterPro"/>
</dbReference>
<evidence type="ECO:0000313" key="5">
    <source>
        <dbReference type="Proteomes" id="UP000199119"/>
    </source>
</evidence>
<gene>
    <name evidence="4" type="ORF">SAMN04489711_103168</name>
</gene>
<dbReference type="InterPro" id="IPR007863">
    <property type="entry name" value="Peptidase_M16_C"/>
</dbReference>
<keyword evidence="1" id="KW-0732">Signal</keyword>
<keyword evidence="5" id="KW-1185">Reference proteome</keyword>
<feature type="domain" description="Peptidase M16 C-terminal" evidence="3">
    <location>
        <begin position="206"/>
        <end position="386"/>
    </location>
</feature>
<organism evidence="4 5">
    <name type="scientific">Paracidovorax wautersii</name>
    <dbReference type="NCBI Taxonomy" id="1177982"/>
    <lineage>
        <taxon>Bacteria</taxon>
        <taxon>Pseudomonadati</taxon>
        <taxon>Pseudomonadota</taxon>
        <taxon>Betaproteobacteria</taxon>
        <taxon>Burkholderiales</taxon>
        <taxon>Comamonadaceae</taxon>
        <taxon>Paracidovorax</taxon>
    </lineage>
</organism>
<keyword evidence="4" id="KW-0378">Hydrolase</keyword>
<dbReference type="AlphaFoldDB" id="A0A1I2BS60"/>
<reference evidence="5" key="1">
    <citation type="submission" date="2016-10" db="EMBL/GenBank/DDBJ databases">
        <authorList>
            <person name="Varghese N."/>
            <person name="Submissions S."/>
        </authorList>
    </citation>
    <scope>NUCLEOTIDE SEQUENCE [LARGE SCALE GENOMIC DNA]</scope>
    <source>
        <strain evidence="5">DSM 27981</strain>
    </source>
</reference>
<dbReference type="PANTHER" id="PTHR11851">
    <property type="entry name" value="METALLOPROTEASE"/>
    <property type="match status" value="1"/>
</dbReference>
<dbReference type="GO" id="GO:0008233">
    <property type="term" value="F:peptidase activity"/>
    <property type="evidence" value="ECO:0007669"/>
    <property type="project" value="UniProtKB-KW"/>
</dbReference>
<dbReference type="Pfam" id="PF05193">
    <property type="entry name" value="Peptidase_M16_C"/>
    <property type="match status" value="1"/>
</dbReference>
<dbReference type="InterPro" id="IPR050361">
    <property type="entry name" value="MPP/UQCRC_Complex"/>
</dbReference>
<feature type="chain" id="PRO_5011669953" evidence="1">
    <location>
        <begin position="30"/>
        <end position="477"/>
    </location>
</feature>
<feature type="signal peptide" evidence="1">
    <location>
        <begin position="1"/>
        <end position="29"/>
    </location>
</feature>
<sequence>MFSNTLKKIAARALFVSAGAICYAHSAWAILPIQHWTEPSGAGVWLVESPGIPMVDVQVDFDAGSRRDPAAQAGLARAAAVMASRGVAAGPDGSPALDENALGEAWADLGAGFDASADRDAFSYSLRSLTDPALLDRAVRLAARQMGHPSYPADIWQRERTSWDAAIKEAETRPGTVAAQTFAADVFGSHPYGQRATAETLARIGVADLQAFHQRYLQACRARVAIVGAVSRAQAQALVQTLLSQLPQPPQGQGCAALPPVPAVQPLAKAVEQNIPFASAQAHVLIGQPGIVRKDPDFLALLVGNHILGGGGFTSRLTNEVREKRGLSYSVGSGFSPGLNAGAFVIGLQTRPDQAVQAVQVSQEVLKRFVEQGPTEAELRAAKDNLIGGFALRIDSNRKLLGNVVNIATNGLPLDYLEHWTDRVAALTVADIRAAFQRKLQPDRMVTVVVGGAAAPAAQAAAAPAPAPAASAPGARP</sequence>
<proteinExistence type="predicted"/>
<dbReference type="InterPro" id="IPR011249">
    <property type="entry name" value="Metalloenz_LuxS/M16"/>
</dbReference>
<dbReference type="GO" id="GO:0006508">
    <property type="term" value="P:proteolysis"/>
    <property type="evidence" value="ECO:0007669"/>
    <property type="project" value="UniProtKB-KW"/>
</dbReference>
<evidence type="ECO:0000259" key="3">
    <source>
        <dbReference type="Pfam" id="PF05193"/>
    </source>
</evidence>
<evidence type="ECO:0000313" key="4">
    <source>
        <dbReference type="EMBL" id="SFE58932.1"/>
    </source>
</evidence>
<dbReference type="PANTHER" id="PTHR11851:SF224">
    <property type="entry name" value="PROCESSING PROTEASE"/>
    <property type="match status" value="1"/>
</dbReference>
<dbReference type="OrthoDB" id="9811314at2"/>
<dbReference type="RefSeq" id="WP_092938468.1">
    <property type="nucleotide sequence ID" value="NZ_FONX01000003.1"/>
</dbReference>
<feature type="domain" description="Peptidase M16 N-terminal" evidence="2">
    <location>
        <begin position="46"/>
        <end position="194"/>
    </location>
</feature>